<evidence type="ECO:0000313" key="2">
    <source>
        <dbReference type="Proteomes" id="UP000017644"/>
    </source>
</evidence>
<keyword evidence="1" id="KW-0808">Transferase</keyword>
<keyword evidence="1" id="KW-0418">Kinase</keyword>
<keyword evidence="2" id="KW-1185">Reference proteome</keyword>
<dbReference type="RefSeq" id="YP_008771074.1">
    <property type="nucleotide sequence ID" value="NC_022769.1"/>
</dbReference>
<reference evidence="1 2" key="1">
    <citation type="journal article" date="2013" name="Genome Announc.">
        <title>Complete Genome of Bacillus thuringiensis Myophage BigBertha.</title>
        <authorList>
            <person name="Ting J.H."/>
            <person name="Smyth T.B."/>
            <person name="Chamakura K.R."/>
            <person name="Kuty Everett G.F."/>
        </authorList>
    </citation>
    <scope>NUCLEOTIDE SEQUENCE [LARGE SCALE GENOMIC DNA]</scope>
</reference>
<gene>
    <name evidence="1" type="ORF">BigBertha_47</name>
</gene>
<dbReference type="GO" id="GO:0016301">
    <property type="term" value="F:kinase activity"/>
    <property type="evidence" value="ECO:0007669"/>
    <property type="project" value="UniProtKB-KW"/>
</dbReference>
<organism evidence="1 2">
    <name type="scientific">Bacillus phage BigBertha</name>
    <dbReference type="NCBI Taxonomy" id="1406781"/>
    <lineage>
        <taxon>Viruses</taxon>
        <taxon>Duplodnaviria</taxon>
        <taxon>Heunggongvirae</taxon>
        <taxon>Uroviricota</taxon>
        <taxon>Caudoviricetes</taxon>
        <taxon>Herelleviridae</taxon>
        <taxon>Bastillevirinae</taxon>
        <taxon>Bequatrovirus</taxon>
        <taxon>Bequatrovirus bigbertha</taxon>
    </lineage>
</organism>
<dbReference type="SUPFAM" id="SSF52540">
    <property type="entry name" value="P-loop containing nucleoside triphosphate hydrolases"/>
    <property type="match status" value="1"/>
</dbReference>
<name>U5PRK9_9CAUD</name>
<sequence length="197" mass="23266">MIKLALAGGLRVGKTEAENYLVDKFDCSPFDFSDALKDDFHLEFKNIRREPKPRKGYQLYGQLMRYVHGENYWVDKCFETVETYSDLAWRYGFNYINDEVIFRPLITGVRQPNEFQRLREEGYFIIRVSAPKELQIQRSLEAGDDFKEEDLLHETEVTLMNEEVHYDVVNDGTIKDLHRTIDAVMLDIYTKVYKGEN</sequence>
<accession>U5PRK9</accession>
<dbReference type="EMBL" id="KF669647">
    <property type="protein sequence ID" value="AGY46555.1"/>
    <property type="molecule type" value="Genomic_DNA"/>
</dbReference>
<protein>
    <submittedName>
        <fullName evidence="1">Deoxynucleoside monophosphate kinase</fullName>
    </submittedName>
</protein>
<evidence type="ECO:0000313" key="1">
    <source>
        <dbReference type="EMBL" id="AGY46555.1"/>
    </source>
</evidence>
<dbReference type="GeneID" id="17959630"/>
<proteinExistence type="predicted"/>
<dbReference type="Proteomes" id="UP000017644">
    <property type="component" value="Segment"/>
</dbReference>
<dbReference type="InterPro" id="IPR027417">
    <property type="entry name" value="P-loop_NTPase"/>
</dbReference>
<dbReference type="KEGG" id="vg:17959630"/>
<dbReference type="Gene3D" id="3.40.50.300">
    <property type="entry name" value="P-loop containing nucleotide triphosphate hydrolases"/>
    <property type="match status" value="1"/>
</dbReference>